<feature type="region of interest" description="Disordered" evidence="1">
    <location>
        <begin position="928"/>
        <end position="966"/>
    </location>
</feature>
<evidence type="ECO:0000313" key="2">
    <source>
        <dbReference type="EMBL" id="KAL2266317.1"/>
    </source>
</evidence>
<dbReference type="Proteomes" id="UP001600064">
    <property type="component" value="Unassembled WGS sequence"/>
</dbReference>
<keyword evidence="3" id="KW-1185">Reference proteome</keyword>
<dbReference type="Pfam" id="PF08634">
    <property type="entry name" value="Pet127"/>
    <property type="match status" value="1"/>
</dbReference>
<name>A0ABR4D7H0_9PEZI</name>
<gene>
    <name evidence="2" type="ORF">VTJ83DRAFT_5669</name>
</gene>
<comment type="caution">
    <text evidence="2">The sequence shown here is derived from an EMBL/GenBank/DDBJ whole genome shotgun (WGS) entry which is preliminary data.</text>
</comment>
<dbReference type="RefSeq" id="XP_070865044.1">
    <property type="nucleotide sequence ID" value="XM_071012294.1"/>
</dbReference>
<organism evidence="2 3">
    <name type="scientific">Remersonia thermophila</name>
    <dbReference type="NCBI Taxonomy" id="72144"/>
    <lineage>
        <taxon>Eukaryota</taxon>
        <taxon>Fungi</taxon>
        <taxon>Dikarya</taxon>
        <taxon>Ascomycota</taxon>
        <taxon>Pezizomycotina</taxon>
        <taxon>Sordariomycetes</taxon>
        <taxon>Sordariomycetidae</taxon>
        <taxon>Sordariales</taxon>
        <taxon>Sordariales incertae sedis</taxon>
        <taxon>Remersonia</taxon>
    </lineage>
</organism>
<dbReference type="PANTHER" id="PTHR31014">
    <property type="entry name" value="MITOCHONDRIAL TRANSLATION SYSTEM COMPONENT PET127-RELATED"/>
    <property type="match status" value="1"/>
</dbReference>
<evidence type="ECO:0000313" key="3">
    <source>
        <dbReference type="Proteomes" id="UP001600064"/>
    </source>
</evidence>
<reference evidence="2 3" key="1">
    <citation type="journal article" date="2024" name="Commun. Biol.">
        <title>Comparative genomic analysis of thermophilic fungi reveals convergent evolutionary adaptations and gene losses.</title>
        <authorList>
            <person name="Steindorff A.S."/>
            <person name="Aguilar-Pontes M.V."/>
            <person name="Robinson A.J."/>
            <person name="Andreopoulos B."/>
            <person name="LaButti K."/>
            <person name="Kuo A."/>
            <person name="Mondo S."/>
            <person name="Riley R."/>
            <person name="Otillar R."/>
            <person name="Haridas S."/>
            <person name="Lipzen A."/>
            <person name="Grimwood J."/>
            <person name="Schmutz J."/>
            <person name="Clum A."/>
            <person name="Reid I.D."/>
            <person name="Moisan M.C."/>
            <person name="Butler G."/>
            <person name="Nguyen T.T.M."/>
            <person name="Dewar K."/>
            <person name="Conant G."/>
            <person name="Drula E."/>
            <person name="Henrissat B."/>
            <person name="Hansel C."/>
            <person name="Singer S."/>
            <person name="Hutchinson M.I."/>
            <person name="de Vries R.P."/>
            <person name="Natvig D.O."/>
            <person name="Powell A.J."/>
            <person name="Tsang A."/>
            <person name="Grigoriev I.V."/>
        </authorList>
    </citation>
    <scope>NUCLEOTIDE SEQUENCE [LARGE SCALE GENOMIC DNA]</scope>
    <source>
        <strain evidence="2 3">ATCC 22073</strain>
    </source>
</reference>
<feature type="region of interest" description="Disordered" evidence="1">
    <location>
        <begin position="1028"/>
        <end position="1065"/>
    </location>
</feature>
<feature type="region of interest" description="Disordered" evidence="1">
    <location>
        <begin position="54"/>
        <end position="275"/>
    </location>
</feature>
<sequence>MLRLVHQRRSALGSQFVCTQCRTFLLSACGAGPSRSGINSSTAAVARLCAARHYSSETKSGANVGQEPNATTEKTTETSPEKEKEANEKPETDKPAPKAQKAAPKKNANSKRTAKKRATPPAPPLVRTPLINPASQLTTASQDASKEAPSLWRQTLQVLEQTKPENASPPLNPGPDAAAKGEPSEQQPPGHNDEASAAAEPSATEGQPTRLKGALSALTMVLRQELEGTPSEPTDKAAKSPELKPGAQSTPGKKPAPQSKQPSGAPWPLKPSSKSKKHLFSLAKIRAKKVKMHAVESKKQPPVPKLAYGLDRVLFNPGVYHLQDPRSRVFNFDPYLSRIMSIKEFDYKSLKQYVTSSKDTTLIQMAAKHSRKYTGSTSSMTSTLSHFHFLLSAWRPLDYSMLSRNFEVDSHRMTRIMRAPAAVFLHWKDGVYAIDADKEFDSANILMMLGKSMEKLLTLPKEDFEKYRKSRSDELTDEEKYGPEAYHYSALGSFLMRSQLDAHDPRLPGTGMFDLKTRAVISIRMDARDYQKGLGYEIRTRFGQWGSFEREYYDMIRSAFLKYSLQVRMGRMDGIFVAFHNTQRIFGFQYIPLEEMDQALHGQDNRTLGDAEFRLSLYLLNQVLDKVTKKYPKRTLRLHFEARGEDEQPFMYVFAKPVTDDEVERIQNATREKVEAYERQLLGLVKEGEEILAKQEMLEEEEVEEEEEEEEEEEDEEDGEELVEEEEGAVEEADEHNLVDDAGDEMSDSVTWDDVMLRVEDELEDEVNGVTLVRDAIEDAFQESGLLRSSSPEKARRYIDDFLEALTGVRIKDRSVATRKTENAEQEVVGEGEDIPDDSSDEPSLKDLLVRLATQIRDLPSERRAPTGEVIEVIDEDASEYLQRLRKIEGILAELTGQSPEAADHVKMTAGNGIVEAGAISAEEGLLKPATEQLPKESRTTTATEEGTGDGATSTTTASPQLDEPTDGELYGLILTIRNKVNNAYVVRPEHLLNQKADWVVEYAMEELEPDRARTLYEMVLKRRKSILYPEDEDAPPATDGSDNSSGGGGGGDNDNPDGGQKKPNAYRDYFFRQLARWSERGREFRKKEDARLKCQPIHVLGEDTPYSYQSILEAVAEDGTRPYAAWLPRSKKPKPKE</sequence>
<proteinExistence type="predicted"/>
<feature type="compositionally biased region" description="Polar residues" evidence="1">
    <location>
        <begin position="57"/>
        <end position="70"/>
    </location>
</feature>
<feature type="compositionally biased region" description="Low complexity" evidence="1">
    <location>
        <begin position="97"/>
        <end position="107"/>
    </location>
</feature>
<feature type="compositionally biased region" description="Acidic residues" evidence="1">
    <location>
        <begin position="824"/>
        <end position="841"/>
    </location>
</feature>
<feature type="compositionally biased region" description="Basic and acidic residues" evidence="1">
    <location>
        <begin position="74"/>
        <end position="96"/>
    </location>
</feature>
<dbReference type="PANTHER" id="PTHR31014:SF0">
    <property type="entry name" value="MITOCHONDRIAL TRANSLATION SYSTEM COMPONENT PET127-RELATED"/>
    <property type="match status" value="1"/>
</dbReference>
<dbReference type="GeneID" id="98126938"/>
<feature type="compositionally biased region" description="Basic residues" evidence="1">
    <location>
        <begin position="108"/>
        <end position="118"/>
    </location>
</feature>
<feature type="compositionally biased region" description="Low complexity" evidence="1">
    <location>
        <begin position="940"/>
        <end position="959"/>
    </location>
</feature>
<protein>
    <submittedName>
        <fullName evidence="2">Uncharacterized protein</fullName>
    </submittedName>
</protein>
<accession>A0ABR4D7H0</accession>
<feature type="region of interest" description="Disordered" evidence="1">
    <location>
        <begin position="695"/>
        <end position="736"/>
    </location>
</feature>
<dbReference type="EMBL" id="JAZGUE010000005">
    <property type="protein sequence ID" value="KAL2266317.1"/>
    <property type="molecule type" value="Genomic_DNA"/>
</dbReference>
<feature type="compositionally biased region" description="Basic and acidic residues" evidence="1">
    <location>
        <begin position="233"/>
        <end position="242"/>
    </location>
</feature>
<evidence type="ECO:0000256" key="1">
    <source>
        <dbReference type="SAM" id="MobiDB-lite"/>
    </source>
</evidence>
<feature type="region of interest" description="Disordered" evidence="1">
    <location>
        <begin position="821"/>
        <end position="843"/>
    </location>
</feature>
<feature type="compositionally biased region" description="Acidic residues" evidence="1">
    <location>
        <begin position="698"/>
        <end position="734"/>
    </location>
</feature>
<feature type="compositionally biased region" description="Polar residues" evidence="1">
    <location>
        <begin position="133"/>
        <end position="143"/>
    </location>
</feature>
<dbReference type="InterPro" id="IPR013943">
    <property type="entry name" value="Pet127"/>
</dbReference>